<sequence length="1031" mass="115019">MASALINNTVQVYFTSVLGMDHEGMVSMFEALVASGLSGFLGCYSALFEAALVEFLHNASIRDGIVVSTVQGKPMAISEELFASNFELPMEGLTDLHEVSQDLILEARHAFSYSGKLISTSCKKREMVFEFRLLNDILAKSVTVKAGSFDVVTHERFLMMTAIFGGVLVNWGRLLFKIFKDMVTPETRQARGYAVQICIWLKNAPGLELGESKEFPPLKILTAKTVGTYLLKNKKIYVDEDEPVVEKPEGKKKSVSMKRPAPTDESPITKRKKTTGKDTPSGKKLALVTVAQEVVPIQMIPADTPLALKRKTSKKRLRLPVGSDDEIFEQEPDVVDVVEHQIEQSTADDVDKIIDTVITETAQMETDMEEPSLTRSDDISFEVTKRSSAVNDEDDNLDGAENEIARKMASFTAPKQLPLEPLRSGKDDDMSGFKRPSKIIESTEEEETNIEPVDTEELSLAKDVATMTESEDTGSILADVMLPSVTAIGITRIKFASSIEIREVHEGDWYKASLSQIRKADKGNAPLVEDTIKGHPTREMFSLICADIDFLVQLREKVIADVVSFFHSFSLKTDSLETAVRRREFTIAKYREMLLRKFLESHRQHFQAVQSSTAIDLQIIDLLSSAHIFAVETLQTQMRIHGLKWERICSSRLFEGENRDRGAVIARSNTSTRSLCWLRTKTLVDGSWVIQEANDLWQHLPKQTVPLTIELSPQRQFDDTLAPMSEFFKFLHKQWADVCIETVQFSTVGSLQPVGSHNFCRDIVAVSTVIDIAVDASDFVGIFRRDIDVHMILSESSSSSSGSTHPDPAVFASISQRPLDIDLTSPHPSTTDSRIFFTTDDTPMAVDQILMRNDSKKLQDMLLIQILSLEKKVTEMLVQQDSLYRGLFNNMRQEIQIQKSALSLDILASQRKLITQQAAIATGLDDIRKDVDETKAALSNDILEFHAQAQENYNKISSQLGELVAYINRGGNDKKGEGGSSSRETQPPPSYHGGRPGSGSGDSRSGSSGIRFYRSSRYRESGRAGYWLEEK</sequence>
<protein>
    <submittedName>
        <fullName evidence="2">Splicing factor 3B subunit 1-like</fullName>
    </submittedName>
</protein>
<gene>
    <name evidence="2" type="ORF">F511_22854</name>
</gene>
<dbReference type="OrthoDB" id="1839301at2759"/>
<keyword evidence="3" id="KW-1185">Reference proteome</keyword>
<feature type="region of interest" description="Disordered" evidence="1">
    <location>
        <begin position="971"/>
        <end position="1014"/>
    </location>
</feature>
<feature type="region of interest" description="Disordered" evidence="1">
    <location>
        <begin position="247"/>
        <end position="281"/>
    </location>
</feature>
<dbReference type="Proteomes" id="UP000250235">
    <property type="component" value="Unassembled WGS sequence"/>
</dbReference>
<accession>A0A2Z7AFJ0</accession>
<evidence type="ECO:0000313" key="2">
    <source>
        <dbReference type="EMBL" id="KZV19842.1"/>
    </source>
</evidence>
<proteinExistence type="predicted"/>
<name>A0A2Z7AFJ0_9LAMI</name>
<evidence type="ECO:0000313" key="3">
    <source>
        <dbReference type="Proteomes" id="UP000250235"/>
    </source>
</evidence>
<reference evidence="2 3" key="1">
    <citation type="journal article" date="2015" name="Proc. Natl. Acad. Sci. U.S.A.">
        <title>The resurrection genome of Boea hygrometrica: A blueprint for survival of dehydration.</title>
        <authorList>
            <person name="Xiao L."/>
            <person name="Yang G."/>
            <person name="Zhang L."/>
            <person name="Yang X."/>
            <person name="Zhao S."/>
            <person name="Ji Z."/>
            <person name="Zhou Q."/>
            <person name="Hu M."/>
            <person name="Wang Y."/>
            <person name="Chen M."/>
            <person name="Xu Y."/>
            <person name="Jin H."/>
            <person name="Xiao X."/>
            <person name="Hu G."/>
            <person name="Bao F."/>
            <person name="Hu Y."/>
            <person name="Wan P."/>
            <person name="Li L."/>
            <person name="Deng X."/>
            <person name="Kuang T."/>
            <person name="Xiang C."/>
            <person name="Zhu J.K."/>
            <person name="Oliver M.J."/>
            <person name="He Y."/>
        </authorList>
    </citation>
    <scope>NUCLEOTIDE SEQUENCE [LARGE SCALE GENOMIC DNA]</scope>
    <source>
        <strain evidence="3">cv. XS01</strain>
    </source>
</reference>
<dbReference type="EMBL" id="KV016276">
    <property type="protein sequence ID" value="KZV19842.1"/>
    <property type="molecule type" value="Genomic_DNA"/>
</dbReference>
<evidence type="ECO:0000256" key="1">
    <source>
        <dbReference type="SAM" id="MobiDB-lite"/>
    </source>
</evidence>
<organism evidence="2 3">
    <name type="scientific">Dorcoceras hygrometricum</name>
    <dbReference type="NCBI Taxonomy" id="472368"/>
    <lineage>
        <taxon>Eukaryota</taxon>
        <taxon>Viridiplantae</taxon>
        <taxon>Streptophyta</taxon>
        <taxon>Embryophyta</taxon>
        <taxon>Tracheophyta</taxon>
        <taxon>Spermatophyta</taxon>
        <taxon>Magnoliopsida</taxon>
        <taxon>eudicotyledons</taxon>
        <taxon>Gunneridae</taxon>
        <taxon>Pentapetalae</taxon>
        <taxon>asterids</taxon>
        <taxon>lamiids</taxon>
        <taxon>Lamiales</taxon>
        <taxon>Gesneriaceae</taxon>
        <taxon>Didymocarpoideae</taxon>
        <taxon>Trichosporeae</taxon>
        <taxon>Loxocarpinae</taxon>
        <taxon>Dorcoceras</taxon>
    </lineage>
</organism>
<dbReference type="AlphaFoldDB" id="A0A2Z7AFJ0"/>